<feature type="signal peptide" evidence="1">
    <location>
        <begin position="1"/>
        <end position="22"/>
    </location>
</feature>
<keyword evidence="1" id="KW-0732">Signal</keyword>
<evidence type="ECO:0000313" key="2">
    <source>
        <dbReference type="EMBL" id="MBC4018937.1"/>
    </source>
</evidence>
<dbReference type="RefSeq" id="WP_186773677.1">
    <property type="nucleotide sequence ID" value="NZ_JACOMF010000095.1"/>
</dbReference>
<evidence type="ECO:0000313" key="3">
    <source>
        <dbReference type="Proteomes" id="UP000600101"/>
    </source>
</evidence>
<sequence>MILRLTALALGLSFAAANPLTAQTAGPHTGHHGARSSVSTINGAVPPGIIRGLEEVTVVLDTLTSDGQRLVITRGIRRAGTRVGIHVHQHGGHTCVLSGTITDFVEGKPNSVWPAGTCYYMPANTPMSAANLGTEDAVLMDTFQLPPGAPTITILEPGVGQ</sequence>
<evidence type="ECO:0000256" key="1">
    <source>
        <dbReference type="SAM" id="SignalP"/>
    </source>
</evidence>
<reference evidence="2" key="1">
    <citation type="submission" date="2020-08" db="EMBL/GenBank/DDBJ databases">
        <authorList>
            <person name="Hu Y."/>
            <person name="Nguyen S.V."/>
            <person name="Li F."/>
            <person name="Fanning S."/>
        </authorList>
    </citation>
    <scope>NUCLEOTIDE SEQUENCE</scope>
    <source>
        <strain evidence="2">SYSU D8009</strain>
    </source>
</reference>
<name>A0A9X0R5U2_9PROT</name>
<dbReference type="EMBL" id="JACOMF010000095">
    <property type="protein sequence ID" value="MBC4018937.1"/>
    <property type="molecule type" value="Genomic_DNA"/>
</dbReference>
<dbReference type="AlphaFoldDB" id="A0A9X0R5U2"/>
<gene>
    <name evidence="2" type="ORF">H7965_27180</name>
</gene>
<accession>A0A9X0R5U2</accession>
<dbReference type="Gene3D" id="2.60.120.10">
    <property type="entry name" value="Jelly Rolls"/>
    <property type="match status" value="1"/>
</dbReference>
<dbReference type="InterPro" id="IPR014710">
    <property type="entry name" value="RmlC-like_jellyroll"/>
</dbReference>
<keyword evidence="3" id="KW-1185">Reference proteome</keyword>
<dbReference type="InterPro" id="IPR011051">
    <property type="entry name" value="RmlC_Cupin_sf"/>
</dbReference>
<protein>
    <submittedName>
        <fullName evidence="2">Cupin domain-containing protein</fullName>
    </submittedName>
</protein>
<dbReference type="SUPFAM" id="SSF51182">
    <property type="entry name" value="RmlC-like cupins"/>
    <property type="match status" value="1"/>
</dbReference>
<organism evidence="2 3">
    <name type="scientific">Siccirubricoccus deserti</name>
    <dbReference type="NCBI Taxonomy" id="2013562"/>
    <lineage>
        <taxon>Bacteria</taxon>
        <taxon>Pseudomonadati</taxon>
        <taxon>Pseudomonadota</taxon>
        <taxon>Alphaproteobacteria</taxon>
        <taxon>Acetobacterales</taxon>
        <taxon>Roseomonadaceae</taxon>
        <taxon>Siccirubricoccus</taxon>
    </lineage>
</organism>
<proteinExistence type="predicted"/>
<feature type="chain" id="PRO_5040991413" evidence="1">
    <location>
        <begin position="23"/>
        <end position="161"/>
    </location>
</feature>
<dbReference type="Proteomes" id="UP000600101">
    <property type="component" value="Unassembled WGS sequence"/>
</dbReference>
<comment type="caution">
    <text evidence="2">The sequence shown here is derived from an EMBL/GenBank/DDBJ whole genome shotgun (WGS) entry which is preliminary data.</text>
</comment>